<evidence type="ECO:0000256" key="2">
    <source>
        <dbReference type="ARBA" id="ARBA00034809"/>
    </source>
</evidence>
<dbReference type="Proteomes" id="UP001652740">
    <property type="component" value="Unplaced"/>
</dbReference>
<dbReference type="InterPro" id="IPR008775">
    <property type="entry name" value="Phytyl_CoA_dOase-like"/>
</dbReference>
<dbReference type="InterPro" id="IPR047128">
    <property type="entry name" value="PhyH"/>
</dbReference>
<evidence type="ECO:0000256" key="4">
    <source>
        <dbReference type="ARBA" id="ARBA00034924"/>
    </source>
</evidence>
<dbReference type="Gene3D" id="2.60.120.620">
    <property type="entry name" value="q2cbj1_9rhob like domain"/>
    <property type="match status" value="1"/>
</dbReference>
<dbReference type="GeneID" id="113513860"/>
<dbReference type="Pfam" id="PF05721">
    <property type="entry name" value="PhyH"/>
    <property type="match status" value="1"/>
</dbReference>
<dbReference type="PANTHER" id="PTHR21308">
    <property type="entry name" value="PHYTANOYL-COA ALPHA-HYDROXYLASE"/>
    <property type="match status" value="1"/>
</dbReference>
<proteinExistence type="inferred from homology"/>
<gene>
    <name evidence="6" type="primary">LOC113513860</name>
</gene>
<dbReference type="RefSeq" id="XP_031767159.1">
    <property type="nucleotide sequence ID" value="XM_031911299.2"/>
</dbReference>
<keyword evidence="5" id="KW-1185">Reference proteome</keyword>
<evidence type="ECO:0000256" key="3">
    <source>
        <dbReference type="ARBA" id="ARBA00034921"/>
    </source>
</evidence>
<dbReference type="OrthoDB" id="445007at2759"/>
<dbReference type="SUPFAM" id="SSF51197">
    <property type="entry name" value="Clavaminate synthase-like"/>
    <property type="match status" value="1"/>
</dbReference>
<accession>A0A6J3C830</accession>
<name>A0A6J3C830_GALME</name>
<evidence type="ECO:0000313" key="6">
    <source>
        <dbReference type="RefSeq" id="XP_031767159.1"/>
    </source>
</evidence>
<sequence length="304" mass="34725">MMNWSGATKVLPKNCSTGISGYNISPEQFRFYNENGFLVIKGLIDFESLYAYKRQFVAVCNGTVERGQLLTIVREPSLLGKGLKPEDYVNKLHDICYDEVFGRYVEDPRLLHVLSQFIGDEITAVNSMLINKPPGSERHPPHQDLYYFPFRPADKIIAAWTAIDPVTIENGSLFLVPGSHRANTIYPHGNIGIKKKLYHGILNEEQLAPPQRVIHLEMEPGDTVFFHPLIIHGSGPNITNRYRKSMTCHFMNSNCQYIDVRGTVQDGIVREIEAEGRRRGFEVSFEDQWRYKSKQVKGHVRSNL</sequence>
<reference evidence="6" key="1">
    <citation type="submission" date="2025-08" db="UniProtKB">
        <authorList>
            <consortium name="RefSeq"/>
        </authorList>
    </citation>
    <scope>IDENTIFICATION</scope>
    <source>
        <tissue evidence="6">Whole larvae</tissue>
    </source>
</reference>
<dbReference type="GO" id="GO:0001561">
    <property type="term" value="P:fatty acid alpha-oxidation"/>
    <property type="evidence" value="ECO:0007669"/>
    <property type="project" value="InterPro"/>
</dbReference>
<dbReference type="KEGG" id="gmw:113513860"/>
<evidence type="ECO:0000256" key="1">
    <source>
        <dbReference type="ARBA" id="ARBA00005830"/>
    </source>
</evidence>
<protein>
    <recommendedName>
        <fullName evidence="2">phytanoyl-CoA dioxygenase</fullName>
        <ecNumber evidence="2">1.14.11.18</ecNumber>
    </recommendedName>
    <alternativeName>
        <fullName evidence="3">Phytanic acid oxidase</fullName>
    </alternativeName>
    <alternativeName>
        <fullName evidence="4">Phytanoyl-CoA alpha-hydroxylase</fullName>
    </alternativeName>
</protein>
<dbReference type="InParanoid" id="A0A6J3C830"/>
<comment type="similarity">
    <text evidence="1">Belongs to the PhyH family.</text>
</comment>
<dbReference type="EC" id="1.14.11.18" evidence="2"/>
<organism evidence="5 6">
    <name type="scientific">Galleria mellonella</name>
    <name type="common">Greater wax moth</name>
    <dbReference type="NCBI Taxonomy" id="7137"/>
    <lineage>
        <taxon>Eukaryota</taxon>
        <taxon>Metazoa</taxon>
        <taxon>Ecdysozoa</taxon>
        <taxon>Arthropoda</taxon>
        <taxon>Hexapoda</taxon>
        <taxon>Insecta</taxon>
        <taxon>Pterygota</taxon>
        <taxon>Neoptera</taxon>
        <taxon>Endopterygota</taxon>
        <taxon>Lepidoptera</taxon>
        <taxon>Glossata</taxon>
        <taxon>Ditrysia</taxon>
        <taxon>Pyraloidea</taxon>
        <taxon>Pyralidae</taxon>
        <taxon>Galleriinae</taxon>
        <taxon>Galleria</taxon>
    </lineage>
</organism>
<dbReference type="GO" id="GO:0048244">
    <property type="term" value="F:phytanoyl-CoA dioxygenase activity"/>
    <property type="evidence" value="ECO:0007669"/>
    <property type="project" value="UniProtKB-EC"/>
</dbReference>
<dbReference type="AlphaFoldDB" id="A0A6J3C830"/>
<dbReference type="PANTHER" id="PTHR21308:SF1">
    <property type="entry name" value="PHYTANOYL-COA DIOXYGENASE, PEROXISOMAL"/>
    <property type="match status" value="1"/>
</dbReference>
<evidence type="ECO:0000313" key="5">
    <source>
        <dbReference type="Proteomes" id="UP001652740"/>
    </source>
</evidence>